<keyword evidence="2" id="KW-1185">Reference proteome</keyword>
<evidence type="ECO:0000313" key="2">
    <source>
        <dbReference type="Proteomes" id="UP000007509"/>
    </source>
</evidence>
<evidence type="ECO:0000313" key="1">
    <source>
        <dbReference type="EMBL" id="EJL74454.1"/>
    </source>
</evidence>
<dbReference type="PATRIC" id="fig|1144316.3.peg.1198"/>
<dbReference type="AlphaFoldDB" id="J3CM67"/>
<gene>
    <name evidence="1" type="ORF">PMI13_01194</name>
</gene>
<dbReference type="Proteomes" id="UP000007509">
    <property type="component" value="Unassembled WGS sequence"/>
</dbReference>
<proteinExistence type="predicted"/>
<organism evidence="1 2">
    <name type="scientific">Chryseobacterium populi</name>
    <dbReference type="NCBI Taxonomy" id="1144316"/>
    <lineage>
        <taxon>Bacteria</taxon>
        <taxon>Pseudomonadati</taxon>
        <taxon>Bacteroidota</taxon>
        <taxon>Flavobacteriia</taxon>
        <taxon>Flavobacteriales</taxon>
        <taxon>Weeksellaceae</taxon>
        <taxon>Chryseobacterium group</taxon>
        <taxon>Chryseobacterium</taxon>
    </lineage>
</organism>
<name>J3CM67_9FLAO</name>
<comment type="caution">
    <text evidence="1">The sequence shown here is derived from an EMBL/GenBank/DDBJ whole genome shotgun (WGS) entry which is preliminary data.</text>
</comment>
<sequence length="170" mass="19715">MYSNIGFFLPNHMKINLINNKLKYYCFLPVLLMAFIVSCEKQPISKDHKVDLFADERQEGKAYIMNADECYDGSDLVLTSSEMKLVDSSSSRGKAIFIYKVSSGTLLKTKTDSVMKYPFEFLSNQRLKLKKDSMYVFLKKLDGYRLIAEEKHLKYKWLKAAPVYSVSEEK</sequence>
<dbReference type="EMBL" id="AKJY01000014">
    <property type="protein sequence ID" value="EJL74454.1"/>
    <property type="molecule type" value="Genomic_DNA"/>
</dbReference>
<accession>J3CM67</accession>
<reference evidence="1 2" key="1">
    <citation type="journal article" date="2012" name="J. Bacteriol.">
        <title>Twenty-one genome sequences from Pseudomonas species and 19 genome sequences from diverse bacteria isolated from the rhizosphere and endosphere of Populus deltoides.</title>
        <authorList>
            <person name="Brown S.D."/>
            <person name="Utturkar S.M."/>
            <person name="Klingeman D.M."/>
            <person name="Johnson C.M."/>
            <person name="Martin S.L."/>
            <person name="Land M.L."/>
            <person name="Lu T.Y."/>
            <person name="Schadt C.W."/>
            <person name="Doktycz M.J."/>
            <person name="Pelletier D.A."/>
        </authorList>
    </citation>
    <scope>NUCLEOTIDE SEQUENCE [LARGE SCALE GENOMIC DNA]</scope>
    <source>
        <strain evidence="1 2">CF314</strain>
    </source>
</reference>
<evidence type="ECO:0008006" key="3">
    <source>
        <dbReference type="Google" id="ProtNLM"/>
    </source>
</evidence>
<protein>
    <recommendedName>
        <fullName evidence="3">Lipoprotein</fullName>
    </recommendedName>
</protein>